<comment type="caution">
    <text evidence="3">The sequence shown here is derived from an EMBL/GenBank/DDBJ whole genome shotgun (WGS) entry which is preliminary data.</text>
</comment>
<keyword evidence="4" id="KW-1185">Reference proteome</keyword>
<name>A0ABN9Q3T5_9DINO</name>
<evidence type="ECO:0000256" key="2">
    <source>
        <dbReference type="SAM" id="MobiDB-lite"/>
    </source>
</evidence>
<gene>
    <name evidence="3" type="ORF">PCOR1329_LOCUS6806</name>
</gene>
<evidence type="ECO:0000313" key="3">
    <source>
        <dbReference type="EMBL" id="CAK0797845.1"/>
    </source>
</evidence>
<reference evidence="3" key="1">
    <citation type="submission" date="2023-10" db="EMBL/GenBank/DDBJ databases">
        <authorList>
            <person name="Chen Y."/>
            <person name="Shah S."/>
            <person name="Dougan E. K."/>
            <person name="Thang M."/>
            <person name="Chan C."/>
        </authorList>
    </citation>
    <scope>NUCLEOTIDE SEQUENCE [LARGE SCALE GENOMIC DNA]</scope>
</reference>
<dbReference type="EMBL" id="CAUYUJ010001831">
    <property type="protein sequence ID" value="CAK0797845.1"/>
    <property type="molecule type" value="Genomic_DNA"/>
</dbReference>
<evidence type="ECO:0000256" key="1">
    <source>
        <dbReference type="SAM" id="Coils"/>
    </source>
</evidence>
<evidence type="ECO:0000313" key="4">
    <source>
        <dbReference type="Proteomes" id="UP001189429"/>
    </source>
</evidence>
<feature type="non-terminal residue" evidence="3">
    <location>
        <position position="228"/>
    </location>
</feature>
<feature type="region of interest" description="Disordered" evidence="2">
    <location>
        <begin position="209"/>
        <end position="228"/>
    </location>
</feature>
<dbReference type="Proteomes" id="UP001189429">
    <property type="component" value="Unassembled WGS sequence"/>
</dbReference>
<sequence length="228" mass="25949">MVWKSDRWQTSVEKADVHGDSKVEAGTLEISYHLPGKGIEKELVYQDTAEAEGGPRLLVSLASVMKLKGLCEHEHAKHDKALTALKVCRLKYFKEIRWLRDQLQRHTGKDGDVFWFDPEEGSDLEGLQNHMLRALQEDNERLKEENAALNEELSSVKAIIEEMSDLKEALRRMLKDHTVREVTTELRGVLAKANHLSEFTGILRELLPELSPQMPSGPDPEEFARLGE</sequence>
<accession>A0ABN9Q3T5</accession>
<keyword evidence="1" id="KW-0175">Coiled coil</keyword>
<proteinExistence type="predicted"/>
<organism evidence="3 4">
    <name type="scientific">Prorocentrum cordatum</name>
    <dbReference type="NCBI Taxonomy" id="2364126"/>
    <lineage>
        <taxon>Eukaryota</taxon>
        <taxon>Sar</taxon>
        <taxon>Alveolata</taxon>
        <taxon>Dinophyceae</taxon>
        <taxon>Prorocentrales</taxon>
        <taxon>Prorocentraceae</taxon>
        <taxon>Prorocentrum</taxon>
    </lineage>
</organism>
<feature type="coiled-coil region" evidence="1">
    <location>
        <begin position="132"/>
        <end position="180"/>
    </location>
</feature>
<protein>
    <submittedName>
        <fullName evidence="3">Uncharacterized protein</fullName>
    </submittedName>
</protein>